<protein>
    <submittedName>
        <fullName evidence="1">Uncharacterized protein</fullName>
    </submittedName>
</protein>
<gene>
    <name evidence="1" type="ORF">ERS008198_00009</name>
</gene>
<reference evidence="1 2" key="1">
    <citation type="submission" date="2015-03" db="EMBL/GenBank/DDBJ databases">
        <authorList>
            <consortium name="Pathogen Informatics"/>
        </authorList>
    </citation>
    <scope>NUCLEOTIDE SEQUENCE [LARGE SCALE GENOMIC DNA]</scope>
    <source>
        <strain evidence="1 2">A1104</strain>
    </source>
</reference>
<evidence type="ECO:0000313" key="1">
    <source>
        <dbReference type="EMBL" id="CNT53635.1"/>
    </source>
</evidence>
<proteinExistence type="predicted"/>
<organism evidence="1 2">
    <name type="scientific">Salmonella enterica subsp. enterica serovar Bovismorbificans</name>
    <dbReference type="NCBI Taxonomy" id="58097"/>
    <lineage>
        <taxon>Bacteria</taxon>
        <taxon>Pseudomonadati</taxon>
        <taxon>Pseudomonadota</taxon>
        <taxon>Gammaproteobacteria</taxon>
        <taxon>Enterobacterales</taxon>
        <taxon>Enterobacteriaceae</taxon>
        <taxon>Salmonella</taxon>
    </lineage>
</organism>
<name>A0A655BKG6_SALET</name>
<accession>A0A655BKG6</accession>
<dbReference type="EMBL" id="CQPA01000001">
    <property type="protein sequence ID" value="CNT53635.1"/>
    <property type="molecule type" value="Genomic_DNA"/>
</dbReference>
<dbReference type="AlphaFoldDB" id="A0A655BKG6"/>
<sequence>MHDTRPLPTQYIGPGLFLHVIPQVSVRSPDNFFPQTIQMLNQFYGDTGGHNPVRTRFNSSRGVSIDHDGSFRMRITKSAKFVYWAA</sequence>
<dbReference type="Proteomes" id="UP000041314">
    <property type="component" value="Unassembled WGS sequence"/>
</dbReference>
<evidence type="ECO:0000313" key="2">
    <source>
        <dbReference type="Proteomes" id="UP000041314"/>
    </source>
</evidence>